<feature type="transmembrane region" description="Helical" evidence="1">
    <location>
        <begin position="38"/>
        <end position="55"/>
    </location>
</feature>
<feature type="transmembrane region" description="Helical" evidence="1">
    <location>
        <begin position="102"/>
        <end position="121"/>
    </location>
</feature>
<keyword evidence="1" id="KW-0812">Transmembrane</keyword>
<accession>E4SCE1</accession>
<reference evidence="2 3" key="2">
    <citation type="journal article" date="2011" name="J. Bacteriol.">
        <title>Complete genome sequences for the anaerobic, extremely thermophilic plant biomass-degrading bacteria Caldicellulosiruptor hydrothermalis, Caldicellulosiruptor kristjanssonii, Caldicellulosiruptor kronotskyensis, Caldicellulosiruptor owensenis, and Caldicellulosiruptor lactoaceticus.</title>
        <authorList>
            <person name="Blumer-Schuette S.E."/>
            <person name="Ozdemir I."/>
            <person name="Mistry D."/>
            <person name="Lucas S."/>
            <person name="Lapidus A."/>
            <person name="Cheng J.F."/>
            <person name="Goodwin L.A."/>
            <person name="Pitluck S."/>
            <person name="Land M.L."/>
            <person name="Hauser L.J."/>
            <person name="Woyke T."/>
            <person name="Mikhailova N."/>
            <person name="Pati A."/>
            <person name="Kyrpides N.C."/>
            <person name="Ivanova N."/>
            <person name="Detter J.C."/>
            <person name="Walston-Davenport K."/>
            <person name="Han S."/>
            <person name="Adams M.W."/>
            <person name="Kelly R.M."/>
        </authorList>
    </citation>
    <scope>NUCLEOTIDE SEQUENCE [LARGE SCALE GENOMIC DNA]</scope>
    <source>
        <strain evidence="3">DSM 18902 / VKM B-2412 / 2002</strain>
    </source>
</reference>
<dbReference type="RefSeq" id="WP_013429153.1">
    <property type="nucleotide sequence ID" value="NC_014720.1"/>
</dbReference>
<evidence type="ECO:0000313" key="2">
    <source>
        <dbReference type="EMBL" id="ADQ44996.1"/>
    </source>
</evidence>
<feature type="transmembrane region" description="Helical" evidence="1">
    <location>
        <begin position="6"/>
        <end position="26"/>
    </location>
</feature>
<gene>
    <name evidence="2" type="ordered locus">Calkro_0080</name>
</gene>
<protein>
    <submittedName>
        <fullName evidence="2">Uncharacterized protein</fullName>
    </submittedName>
</protein>
<dbReference type="OrthoDB" id="1716771at2"/>
<dbReference type="Proteomes" id="UP000006835">
    <property type="component" value="Chromosome"/>
</dbReference>
<dbReference type="PATRIC" id="fig|632348.3.peg.84"/>
<reference key="1">
    <citation type="submission" date="2010-11" db="EMBL/GenBank/DDBJ databases">
        <title>Complete sequence of Caldicellulosiruptor kronotskyensis 2002.</title>
        <authorList>
            <consortium name="US DOE Joint Genome Institute"/>
            <person name="Lucas S."/>
            <person name="Copeland A."/>
            <person name="Lapidus A."/>
            <person name="Cheng J.-F."/>
            <person name="Bruce D."/>
            <person name="Goodwin L."/>
            <person name="Pitluck S."/>
            <person name="Davenport K."/>
            <person name="Detter J.C."/>
            <person name="Han C."/>
            <person name="Tapia R."/>
            <person name="Land M."/>
            <person name="Hauser L."/>
            <person name="Jeffries C."/>
            <person name="Kyrpides N."/>
            <person name="Ivanova N."/>
            <person name="Mikhailova N."/>
            <person name="Blumer-Schuette S.E."/>
            <person name="Kelly R.M."/>
            <person name="Woyke T."/>
        </authorList>
    </citation>
    <scope>NUCLEOTIDE SEQUENCE</scope>
    <source>
        <strain>2002</strain>
    </source>
</reference>
<organism evidence="2 3">
    <name type="scientific">Caldicellulosiruptor kronotskyensis (strain DSM 18902 / VKM B-2412 / 2002)</name>
    <dbReference type="NCBI Taxonomy" id="632348"/>
    <lineage>
        <taxon>Bacteria</taxon>
        <taxon>Bacillati</taxon>
        <taxon>Bacillota</taxon>
        <taxon>Bacillota incertae sedis</taxon>
        <taxon>Caldicellulosiruptorales</taxon>
        <taxon>Caldicellulosiruptoraceae</taxon>
        <taxon>Caldicellulosiruptor</taxon>
    </lineage>
</organism>
<evidence type="ECO:0000313" key="3">
    <source>
        <dbReference type="Proteomes" id="UP000006835"/>
    </source>
</evidence>
<sequence length="219" mass="25488">MTDLYITILFVSIIIAFGIEILQSKTFHKSCVTGDKNLFLPIGMTFLGIHLLITFPGMISIKIWMMLNLIVLWILSYYKETIKKEILFKNISKLLKSQRRKIFFISSILCYIIVCLLLNYYIAYKFIYSSVVSKLTITFTISFLILTEAKNIACFITILKFYCISLVTIWGENLVKYEGWLIGATRDYYILKEKFSGKLITVKKDIVNQIVIMGKVFER</sequence>
<evidence type="ECO:0000256" key="1">
    <source>
        <dbReference type="SAM" id="Phobius"/>
    </source>
</evidence>
<dbReference type="KEGG" id="ckn:Calkro_0080"/>
<keyword evidence="1" id="KW-0472">Membrane</keyword>
<proteinExistence type="predicted"/>
<dbReference type="AlphaFoldDB" id="E4SCE1"/>
<feature type="transmembrane region" description="Helical" evidence="1">
    <location>
        <begin position="61"/>
        <end position="78"/>
    </location>
</feature>
<name>E4SCE1_CALK2</name>
<keyword evidence="1" id="KW-1133">Transmembrane helix</keyword>
<dbReference type="HOGENOM" id="CLU_1259498_0_0_9"/>
<keyword evidence="3" id="KW-1185">Reference proteome</keyword>
<dbReference type="EMBL" id="CP002330">
    <property type="protein sequence ID" value="ADQ44996.1"/>
    <property type="molecule type" value="Genomic_DNA"/>
</dbReference>